<name>A0A026WSB4_OOCBI</name>
<evidence type="ECO:0000313" key="1">
    <source>
        <dbReference type="EMBL" id="EZA58858.1"/>
    </source>
</evidence>
<dbReference type="Proteomes" id="UP000053097">
    <property type="component" value="Unassembled WGS sequence"/>
</dbReference>
<protein>
    <recommendedName>
        <fullName evidence="3">GIY-YIG domain-containing protein</fullName>
    </recommendedName>
</protein>
<keyword evidence="2" id="KW-1185">Reference proteome</keyword>
<evidence type="ECO:0008006" key="3">
    <source>
        <dbReference type="Google" id="ProtNLM"/>
    </source>
</evidence>
<dbReference type="AlphaFoldDB" id="A0A026WSB4"/>
<dbReference type="EMBL" id="KK107118">
    <property type="protein sequence ID" value="EZA58858.1"/>
    <property type="molecule type" value="Genomic_DNA"/>
</dbReference>
<gene>
    <name evidence="1" type="ORF">X777_01033</name>
</gene>
<sequence>MDCEACYIGQTKRHLNTRIREHQLDITKKARKISGSQPSRFFLWGYCKEVIYKHFPKMSMM</sequence>
<reference evidence="1 2" key="1">
    <citation type="journal article" date="2014" name="Curr. Biol.">
        <title>The genome of the clonal raider ant Cerapachys biroi.</title>
        <authorList>
            <person name="Oxley P.R."/>
            <person name="Ji L."/>
            <person name="Fetter-Pruneda I."/>
            <person name="McKenzie S.K."/>
            <person name="Li C."/>
            <person name="Hu H."/>
            <person name="Zhang G."/>
            <person name="Kronauer D.J."/>
        </authorList>
    </citation>
    <scope>NUCLEOTIDE SEQUENCE [LARGE SCALE GENOMIC DNA]</scope>
</reference>
<accession>A0A026WSB4</accession>
<organism evidence="1 2">
    <name type="scientific">Ooceraea biroi</name>
    <name type="common">Clonal raider ant</name>
    <name type="synonym">Cerapachys biroi</name>
    <dbReference type="NCBI Taxonomy" id="2015173"/>
    <lineage>
        <taxon>Eukaryota</taxon>
        <taxon>Metazoa</taxon>
        <taxon>Ecdysozoa</taxon>
        <taxon>Arthropoda</taxon>
        <taxon>Hexapoda</taxon>
        <taxon>Insecta</taxon>
        <taxon>Pterygota</taxon>
        <taxon>Neoptera</taxon>
        <taxon>Endopterygota</taxon>
        <taxon>Hymenoptera</taxon>
        <taxon>Apocrita</taxon>
        <taxon>Aculeata</taxon>
        <taxon>Formicoidea</taxon>
        <taxon>Formicidae</taxon>
        <taxon>Dorylinae</taxon>
        <taxon>Ooceraea</taxon>
    </lineage>
</organism>
<proteinExistence type="predicted"/>
<evidence type="ECO:0000313" key="2">
    <source>
        <dbReference type="Proteomes" id="UP000053097"/>
    </source>
</evidence>